<name>V4A0R5_LOTGI</name>
<dbReference type="KEGG" id="lgi:LOTGIDRAFT_234565"/>
<dbReference type="Proteomes" id="UP000030746">
    <property type="component" value="Unassembled WGS sequence"/>
</dbReference>
<keyword evidence="3" id="KW-1185">Reference proteome</keyword>
<reference evidence="2 3" key="1">
    <citation type="journal article" date="2013" name="Nature">
        <title>Insights into bilaterian evolution from three spiralian genomes.</title>
        <authorList>
            <person name="Simakov O."/>
            <person name="Marletaz F."/>
            <person name="Cho S.J."/>
            <person name="Edsinger-Gonzales E."/>
            <person name="Havlak P."/>
            <person name="Hellsten U."/>
            <person name="Kuo D.H."/>
            <person name="Larsson T."/>
            <person name="Lv J."/>
            <person name="Arendt D."/>
            <person name="Savage R."/>
            <person name="Osoegawa K."/>
            <person name="de Jong P."/>
            <person name="Grimwood J."/>
            <person name="Chapman J.A."/>
            <person name="Shapiro H."/>
            <person name="Aerts A."/>
            <person name="Otillar R.P."/>
            <person name="Terry A.Y."/>
            <person name="Boore J.L."/>
            <person name="Grigoriev I.V."/>
            <person name="Lindberg D.R."/>
            <person name="Seaver E.C."/>
            <person name="Weisblat D.A."/>
            <person name="Putnam N.H."/>
            <person name="Rokhsar D.S."/>
        </authorList>
    </citation>
    <scope>NUCLEOTIDE SEQUENCE [LARGE SCALE GENOMIC DNA]</scope>
</reference>
<accession>V4A0R5</accession>
<dbReference type="CTD" id="20249581"/>
<dbReference type="RefSeq" id="XP_009060917.1">
    <property type="nucleotide sequence ID" value="XM_009062669.1"/>
</dbReference>
<dbReference type="EMBL" id="KB202685">
    <property type="protein sequence ID" value="ESO88515.1"/>
    <property type="molecule type" value="Genomic_DNA"/>
</dbReference>
<dbReference type="AlphaFoldDB" id="V4A0R5"/>
<dbReference type="GeneID" id="20249581"/>
<sequence>MNLRPHIILLCLWSGTVIASPTQSGYKLRLESGKENYGFVKMSQSGLIRDAYYSVCPSRNQKYTDLLGRIICLELGYLDGESFDMKAESSSFQFWHTKFDVFTDYEQKTVMPNITAYGNRNWTFVDAIGDFSYCKSSAIAVFCHGEVSVNRIDSDLSFILHKFKQNRYRSKFYFTVSLNRIDSDLSFILHKFKQNRYRLKFYLTVRLYRIDSDLSFILQLIYTE</sequence>
<keyword evidence="1" id="KW-0732">Signal</keyword>
<evidence type="ECO:0008006" key="4">
    <source>
        <dbReference type="Google" id="ProtNLM"/>
    </source>
</evidence>
<dbReference type="HOGENOM" id="CLU_1236291_0_0_1"/>
<organism evidence="2 3">
    <name type="scientific">Lottia gigantea</name>
    <name type="common">Giant owl limpet</name>
    <dbReference type="NCBI Taxonomy" id="225164"/>
    <lineage>
        <taxon>Eukaryota</taxon>
        <taxon>Metazoa</taxon>
        <taxon>Spiralia</taxon>
        <taxon>Lophotrochozoa</taxon>
        <taxon>Mollusca</taxon>
        <taxon>Gastropoda</taxon>
        <taxon>Patellogastropoda</taxon>
        <taxon>Lottioidea</taxon>
        <taxon>Lottiidae</taxon>
        <taxon>Lottia</taxon>
    </lineage>
</organism>
<evidence type="ECO:0000313" key="3">
    <source>
        <dbReference type="Proteomes" id="UP000030746"/>
    </source>
</evidence>
<feature type="signal peptide" evidence="1">
    <location>
        <begin position="1"/>
        <end position="19"/>
    </location>
</feature>
<evidence type="ECO:0000256" key="1">
    <source>
        <dbReference type="SAM" id="SignalP"/>
    </source>
</evidence>
<evidence type="ECO:0000313" key="2">
    <source>
        <dbReference type="EMBL" id="ESO88515.1"/>
    </source>
</evidence>
<gene>
    <name evidence="2" type="ORF">LOTGIDRAFT_234565</name>
</gene>
<protein>
    <recommendedName>
        <fullName evidence="4">SRCR domain-containing protein</fullName>
    </recommendedName>
</protein>
<proteinExistence type="predicted"/>
<feature type="chain" id="PRO_5004716771" description="SRCR domain-containing protein" evidence="1">
    <location>
        <begin position="20"/>
        <end position="224"/>
    </location>
</feature>